<dbReference type="GO" id="GO:0016887">
    <property type="term" value="F:ATP hydrolysis activity"/>
    <property type="evidence" value="ECO:0007669"/>
    <property type="project" value="InterPro"/>
</dbReference>
<feature type="domain" description="AAA+ ATPase" evidence="1">
    <location>
        <begin position="82"/>
        <end position="220"/>
    </location>
</feature>
<dbReference type="Pfam" id="PF00004">
    <property type="entry name" value="AAA"/>
    <property type="match status" value="1"/>
</dbReference>
<dbReference type="EMBL" id="CP025613">
    <property type="protein sequence ID" value="AUN33113.1"/>
    <property type="molecule type" value="Genomic_DNA"/>
</dbReference>
<dbReference type="InterPro" id="IPR003593">
    <property type="entry name" value="AAA+_ATPase"/>
</dbReference>
<dbReference type="SUPFAM" id="SSF52540">
    <property type="entry name" value="P-loop containing nucleoside triphosphate hydrolases"/>
    <property type="match status" value="1"/>
</dbReference>
<dbReference type="SUPFAM" id="SSF140990">
    <property type="entry name" value="FtsH protease domain-like"/>
    <property type="match status" value="1"/>
</dbReference>
<name>A0A2K9NJ68_9PROT</name>
<dbReference type="InterPro" id="IPR027417">
    <property type="entry name" value="P-loop_NTPase"/>
</dbReference>
<dbReference type="Proteomes" id="UP000234752">
    <property type="component" value="Plasmid unnamed1"/>
</dbReference>
<gene>
    <name evidence="2" type="ORF">C0V82_22170</name>
</gene>
<dbReference type="AlphaFoldDB" id="A0A2K9NJ68"/>
<dbReference type="InterPro" id="IPR000642">
    <property type="entry name" value="Peptidase_M41"/>
</dbReference>
<dbReference type="GO" id="GO:0004176">
    <property type="term" value="F:ATP-dependent peptidase activity"/>
    <property type="evidence" value="ECO:0007669"/>
    <property type="project" value="InterPro"/>
</dbReference>
<protein>
    <recommendedName>
        <fullName evidence="1">AAA+ ATPase domain-containing protein</fullName>
    </recommendedName>
</protein>
<dbReference type="Gene3D" id="3.40.50.300">
    <property type="entry name" value="P-loop containing nucleotide triphosphate hydrolases"/>
    <property type="match status" value="1"/>
</dbReference>
<dbReference type="Pfam" id="PF01434">
    <property type="entry name" value="Peptidase_M41"/>
    <property type="match status" value="1"/>
</dbReference>
<dbReference type="SMART" id="SM00382">
    <property type="entry name" value="AAA"/>
    <property type="match status" value="1"/>
</dbReference>
<dbReference type="InterPro" id="IPR003959">
    <property type="entry name" value="ATPase_AAA_core"/>
</dbReference>
<proteinExistence type="predicted"/>
<evidence type="ECO:0000313" key="3">
    <source>
        <dbReference type="Proteomes" id="UP000234752"/>
    </source>
</evidence>
<geneLocation type="plasmid" evidence="2 3">
    <name>unnamed1</name>
</geneLocation>
<dbReference type="Gene3D" id="1.20.58.760">
    <property type="entry name" value="Peptidase M41"/>
    <property type="match status" value="1"/>
</dbReference>
<evidence type="ECO:0000313" key="2">
    <source>
        <dbReference type="EMBL" id="AUN33113.1"/>
    </source>
</evidence>
<dbReference type="GO" id="GO:0004222">
    <property type="term" value="F:metalloendopeptidase activity"/>
    <property type="evidence" value="ECO:0007669"/>
    <property type="project" value="InterPro"/>
</dbReference>
<dbReference type="PANTHER" id="PTHR23076">
    <property type="entry name" value="METALLOPROTEASE M41 FTSH"/>
    <property type="match status" value="1"/>
</dbReference>
<accession>A0A2K9NJ68</accession>
<sequence length="489" mass="53268">MVEDSLCRLLTQDALRLSLRHQETANGWLQRLRQFCVETSRSRPKSPTLHDLYGMDEAKNWGIDLVVDLKDFQEGRIGWSDVDRGCLLVGPPGTGKTTFANRLAATTNLPLITGSHSEWQAAGHQGDMLAAMRRTFAGALAAAPCILFIDEIDAFGNRATMRSHHRDYSVQVVNALLELTDGTLGREGVVLIAASNSRDVDPALIRPGRLDRVISVPLPDDRALAQIMRCQLGDDDLAGVDLLPLVAGLNASGADTEQWIRGARRLARRTGRTMIVEDLVAQIPRVPTPSGELGWRIAIHEAGHAIIAEVEFPGQIREVSVVGFEPGVTVERIPALCEDDVRAKIRVLLAGRASEELRLGTPGLGSGGTVHSDLARATNLAAALYAGFGLGDHLVWMGNVQHERTSMLLSRNPDLFCWVRKVLDQEYSRTISLLSPRMSLIDQIAQELLSKGALPGADIARSVSGYRVDGTDEIGIHIRPPFPPVTKAR</sequence>
<dbReference type="InterPro" id="IPR037219">
    <property type="entry name" value="Peptidase_M41-like"/>
</dbReference>
<keyword evidence="3" id="KW-1185">Reference proteome</keyword>
<dbReference type="Gene3D" id="1.10.8.60">
    <property type="match status" value="1"/>
</dbReference>
<dbReference type="GO" id="GO:0005886">
    <property type="term" value="C:plasma membrane"/>
    <property type="evidence" value="ECO:0007669"/>
    <property type="project" value="TreeGrafter"/>
</dbReference>
<keyword evidence="2" id="KW-0614">Plasmid</keyword>
<evidence type="ECO:0000259" key="1">
    <source>
        <dbReference type="SMART" id="SM00382"/>
    </source>
</evidence>
<dbReference type="GO" id="GO:0030163">
    <property type="term" value="P:protein catabolic process"/>
    <property type="evidence" value="ECO:0007669"/>
    <property type="project" value="TreeGrafter"/>
</dbReference>
<organism evidence="2 3">
    <name type="scientific">Niveispirillum cyanobacteriorum</name>
    <dbReference type="NCBI Taxonomy" id="1612173"/>
    <lineage>
        <taxon>Bacteria</taxon>
        <taxon>Pseudomonadati</taxon>
        <taxon>Pseudomonadota</taxon>
        <taxon>Alphaproteobacteria</taxon>
        <taxon>Rhodospirillales</taxon>
        <taxon>Azospirillaceae</taxon>
        <taxon>Niveispirillum</taxon>
    </lineage>
</organism>
<dbReference type="PANTHER" id="PTHR23076:SF97">
    <property type="entry name" value="ATP-DEPENDENT ZINC METALLOPROTEASE YME1L1"/>
    <property type="match status" value="1"/>
</dbReference>
<dbReference type="KEGG" id="ncb:C0V82_22170"/>
<dbReference type="GO" id="GO:0005524">
    <property type="term" value="F:ATP binding"/>
    <property type="evidence" value="ECO:0007669"/>
    <property type="project" value="InterPro"/>
</dbReference>
<dbReference type="GO" id="GO:0006508">
    <property type="term" value="P:proteolysis"/>
    <property type="evidence" value="ECO:0007669"/>
    <property type="project" value="InterPro"/>
</dbReference>
<reference evidence="2 3" key="1">
    <citation type="submission" date="2017-12" db="EMBL/GenBank/DDBJ databases">
        <title>Genomes of bacteria within cyanobacterial aggregates.</title>
        <authorList>
            <person name="Cai H."/>
        </authorList>
    </citation>
    <scope>NUCLEOTIDE SEQUENCE [LARGE SCALE GENOMIC DNA]</scope>
    <source>
        <strain evidence="2 3">TH16</strain>
        <plasmid evidence="2 3">unnamed1</plasmid>
    </source>
</reference>
<dbReference type="CDD" id="cd19481">
    <property type="entry name" value="RecA-like_protease"/>
    <property type="match status" value="1"/>
</dbReference>